<keyword evidence="1" id="KW-0732">Signal</keyword>
<evidence type="ECO:0000313" key="2">
    <source>
        <dbReference type="EMBL" id="AHC72011.1"/>
    </source>
</evidence>
<evidence type="ECO:0000256" key="1">
    <source>
        <dbReference type="SAM" id="SignalP"/>
    </source>
</evidence>
<dbReference type="EMBL" id="KF303595">
    <property type="protein sequence ID" value="AHC72011.1"/>
    <property type="molecule type" value="mRNA"/>
</dbReference>
<sequence>MATTVIFIQRCMIIVAILLCYFHAQSESVNCELYPFHHTCRGTMSRKRAMFPIAYGSECEESKGNINCVKEFEEKNRIAYIPLSKSKLLIALLDDDLRKDITRSIRHKLRNDEMIKQNSALMENFLSQLDSSDNY</sequence>
<dbReference type="AlphaFoldDB" id="A0A184TJC4"/>
<reference evidence="2" key="2">
    <citation type="submission" date="2016-07" db="EMBL/GenBank/DDBJ databases">
        <title>cDNA cloning of the Elevenin prepropeptide from Apis mellifera.</title>
        <authorList>
            <person name="Hauser F."/>
            <person name="Grimmelikhuijzen C.J.P."/>
        </authorList>
    </citation>
    <scope>NUCLEOTIDE SEQUENCE</scope>
</reference>
<reference evidence="2" key="1">
    <citation type="submission" date="2013-06" db="EMBL/GenBank/DDBJ databases">
        <authorList>
            <person name="Ely B."/>
            <person name="Gibbs W."/>
        </authorList>
    </citation>
    <scope>NUCLEOTIDE SEQUENCE</scope>
</reference>
<accession>A0A184TJC4</accession>
<organism evidence="2">
    <name type="scientific">Apis mellifera mellifera</name>
    <name type="common">German honeybee</name>
    <dbReference type="NCBI Taxonomy" id="44477"/>
    <lineage>
        <taxon>Eukaryota</taxon>
        <taxon>Metazoa</taxon>
        <taxon>Ecdysozoa</taxon>
        <taxon>Arthropoda</taxon>
        <taxon>Hexapoda</taxon>
        <taxon>Insecta</taxon>
        <taxon>Pterygota</taxon>
        <taxon>Neoptera</taxon>
        <taxon>Endopterygota</taxon>
        <taxon>Hymenoptera</taxon>
        <taxon>Apocrita</taxon>
        <taxon>Aculeata</taxon>
        <taxon>Apoidea</taxon>
        <taxon>Anthophila</taxon>
        <taxon>Apidae</taxon>
        <taxon>Apis</taxon>
    </lineage>
</organism>
<protein>
    <submittedName>
        <fullName evidence="2">Elevenin prepropeptide</fullName>
    </submittedName>
</protein>
<feature type="chain" id="PRO_5008247200" evidence="1">
    <location>
        <begin position="27"/>
        <end position="135"/>
    </location>
</feature>
<proteinExistence type="evidence at transcript level"/>
<name>A0A184TJC4_APIME</name>
<feature type="signal peptide" evidence="1">
    <location>
        <begin position="1"/>
        <end position="26"/>
    </location>
</feature>